<reference evidence="3 4" key="1">
    <citation type="submission" date="2012-09" db="EMBL/GenBank/DDBJ databases">
        <title>The Genome Sequence of Actinobaculum massiliae ACS-171-V-COL2.</title>
        <authorList>
            <consortium name="The Broad Institute Genome Sequencing Platform"/>
            <person name="Earl A."/>
            <person name="Ward D."/>
            <person name="Feldgarden M."/>
            <person name="Gevers D."/>
            <person name="Saerens B."/>
            <person name="Vaneechoutte M."/>
            <person name="Walker B."/>
            <person name="Young S.K."/>
            <person name="Zeng Q."/>
            <person name="Gargeya S."/>
            <person name="Fitzgerald M."/>
            <person name="Haas B."/>
            <person name="Abouelleil A."/>
            <person name="Alvarado L."/>
            <person name="Arachchi H.M."/>
            <person name="Berlin A."/>
            <person name="Chapman S.B."/>
            <person name="Goldberg J."/>
            <person name="Griggs A."/>
            <person name="Gujja S."/>
            <person name="Hansen M."/>
            <person name="Howarth C."/>
            <person name="Imamovic A."/>
            <person name="Larimer J."/>
            <person name="McCowen C."/>
            <person name="Montmayeur A."/>
            <person name="Murphy C."/>
            <person name="Neiman D."/>
            <person name="Pearson M."/>
            <person name="Priest M."/>
            <person name="Roberts A."/>
            <person name="Saif S."/>
            <person name="Shea T."/>
            <person name="Sisk P."/>
            <person name="Sykes S."/>
            <person name="Wortman J."/>
            <person name="Nusbaum C."/>
            <person name="Birren B."/>
        </authorList>
    </citation>
    <scope>NUCLEOTIDE SEQUENCE [LARGE SCALE GENOMIC DNA]</scope>
    <source>
        <strain evidence="4">ACS-171-V-Col2</strain>
    </source>
</reference>
<feature type="region of interest" description="Disordered" evidence="1">
    <location>
        <begin position="33"/>
        <end position="53"/>
    </location>
</feature>
<dbReference type="eggNOG" id="COG1085">
    <property type="taxonomic scope" value="Bacteria"/>
</dbReference>
<dbReference type="InterPro" id="IPR036265">
    <property type="entry name" value="HIT-like_sf"/>
</dbReference>
<evidence type="ECO:0000313" key="4">
    <source>
        <dbReference type="Proteomes" id="UP000009888"/>
    </source>
</evidence>
<sequence length="440" mass="50474">MVQHFDTPTPITKLSDGTIKQRNPFSGTQVWTVPGRANRPIKTDANESGPIQSEEGKHCAFCADRVLETPPEKARIDNRAHITYDSPVDNLADPWEFRRIPNLFEIVPYSYWTQNYGYAMPSSSRDHMERYVADPAGRAHVLSVQRQKSLASHMEESTWNELDEREKLELAEPFFGGGHDLIVAHDHYMPGATDRSQRFSSGTMTPEQHYAYMKLTADSMQRLYEQNRYVKYVQVFQNWLKPAGASFSHLHKQLVSIDSRSVNQQYEIPRIRENPNFFNEWGPDYAGYQNLVIAENEHAVAYAGYGHRYPTLEIWSRSEENQPFDLTESEFRDMSDLVHAMHAATGPDIPSNEEWYAKSIDMDVPCPWRVLLKWRVSTLAGFEGGTKIYVNTIDPWSLRDRVVPRLLELRAEGKLASGISIATECRCDVNSLRYARGYVG</sequence>
<dbReference type="RefSeq" id="WP_007000710.1">
    <property type="nucleotide sequence ID" value="NZ_JH992955.1"/>
</dbReference>
<dbReference type="PATRIC" id="fig|883066.3.peg.515"/>
<organism evidence="3 4">
    <name type="scientific">Actinobaculum massiliense ACS-171-V-Col2</name>
    <dbReference type="NCBI Taxonomy" id="883066"/>
    <lineage>
        <taxon>Bacteria</taxon>
        <taxon>Bacillati</taxon>
        <taxon>Actinomycetota</taxon>
        <taxon>Actinomycetes</taxon>
        <taxon>Actinomycetales</taxon>
        <taxon>Actinomycetaceae</taxon>
        <taxon>Actinobaculum</taxon>
    </lineage>
</organism>
<dbReference type="AlphaFoldDB" id="K9EIL0"/>
<dbReference type="Pfam" id="PF16268">
    <property type="entry name" value="DUF4921"/>
    <property type="match status" value="1"/>
</dbReference>
<dbReference type="InterPro" id="IPR053177">
    <property type="entry name" value="ADP-glucose_phosphorylase"/>
</dbReference>
<proteinExistence type="predicted"/>
<dbReference type="PANTHER" id="PTHR42763:SF2">
    <property type="entry name" value="ADP-GLUCOSE PHOSPHORYLASE"/>
    <property type="match status" value="1"/>
</dbReference>
<dbReference type="InterPro" id="IPR032576">
    <property type="entry name" value="DUF4921"/>
</dbReference>
<accession>K9EIL0</accession>
<evidence type="ECO:0000259" key="2">
    <source>
        <dbReference type="Pfam" id="PF16268"/>
    </source>
</evidence>
<dbReference type="EMBL" id="AGWL01000002">
    <property type="protein sequence ID" value="EKU95706.1"/>
    <property type="molecule type" value="Genomic_DNA"/>
</dbReference>
<gene>
    <name evidence="3" type="ORF">HMPREF9233_00493</name>
</gene>
<name>K9EIL0_9ACTO</name>
<dbReference type="PANTHER" id="PTHR42763">
    <property type="entry name" value="ADP-GLUCOSE PHOSPHORYLASE"/>
    <property type="match status" value="1"/>
</dbReference>
<dbReference type="Gene3D" id="3.30.428.10">
    <property type="entry name" value="HIT-like"/>
    <property type="match status" value="1"/>
</dbReference>
<comment type="caution">
    <text evidence="3">The sequence shown here is derived from an EMBL/GenBank/DDBJ whole genome shotgun (WGS) entry which is preliminary data.</text>
</comment>
<evidence type="ECO:0000256" key="1">
    <source>
        <dbReference type="SAM" id="MobiDB-lite"/>
    </source>
</evidence>
<dbReference type="STRING" id="202789.GCA_001457435_01641"/>
<dbReference type="SUPFAM" id="SSF54197">
    <property type="entry name" value="HIT-like"/>
    <property type="match status" value="1"/>
</dbReference>
<dbReference type="Proteomes" id="UP000009888">
    <property type="component" value="Unassembled WGS sequence"/>
</dbReference>
<protein>
    <recommendedName>
        <fullName evidence="2">DUF4921 domain-containing protein</fullName>
    </recommendedName>
</protein>
<feature type="domain" description="DUF4921" evidence="2">
    <location>
        <begin position="14"/>
        <end position="434"/>
    </location>
</feature>
<keyword evidence="4" id="KW-1185">Reference proteome</keyword>
<evidence type="ECO:0000313" key="3">
    <source>
        <dbReference type="EMBL" id="EKU95706.1"/>
    </source>
</evidence>
<dbReference type="HOGENOM" id="CLU_640498_0_0_11"/>